<evidence type="ECO:0000313" key="3">
    <source>
        <dbReference type="EMBL" id="MDJ1133030.1"/>
    </source>
</evidence>
<dbReference type="Proteomes" id="UP001214441">
    <property type="component" value="Unassembled WGS sequence"/>
</dbReference>
<name>A0ABT6ZVE7_9ACTN</name>
<gene>
    <name evidence="3" type="ORF">NMN56_013875</name>
</gene>
<dbReference type="EMBL" id="JANCPR020000011">
    <property type="protein sequence ID" value="MDJ1133030.1"/>
    <property type="molecule type" value="Genomic_DNA"/>
</dbReference>
<protein>
    <submittedName>
        <fullName evidence="3">Maleylpyruvate isomerase family mycothiol-dependent enzyme</fullName>
    </submittedName>
</protein>
<keyword evidence="3" id="KW-0413">Isomerase</keyword>
<evidence type="ECO:0000259" key="2">
    <source>
        <dbReference type="Pfam" id="PF11716"/>
    </source>
</evidence>
<dbReference type="Gene3D" id="1.20.120.450">
    <property type="entry name" value="dinb family like domain"/>
    <property type="match status" value="1"/>
</dbReference>
<dbReference type="GO" id="GO:0016853">
    <property type="term" value="F:isomerase activity"/>
    <property type="evidence" value="ECO:0007669"/>
    <property type="project" value="UniProtKB-KW"/>
</dbReference>
<dbReference type="SUPFAM" id="SSF55718">
    <property type="entry name" value="SCP-like"/>
    <property type="match status" value="1"/>
</dbReference>
<dbReference type="Pfam" id="PF07398">
    <property type="entry name" value="MDMPI_C"/>
    <property type="match status" value="1"/>
</dbReference>
<keyword evidence="4" id="KW-1185">Reference proteome</keyword>
<feature type="domain" description="Mycothiol-dependent maleylpyruvate isomerase metal-binding" evidence="2">
    <location>
        <begin position="8"/>
        <end position="148"/>
    </location>
</feature>
<dbReference type="PANTHER" id="PTHR40758">
    <property type="entry name" value="CONSERVED PROTEIN"/>
    <property type="match status" value="1"/>
</dbReference>
<evidence type="ECO:0000259" key="1">
    <source>
        <dbReference type="Pfam" id="PF07398"/>
    </source>
</evidence>
<dbReference type="InterPro" id="IPR036527">
    <property type="entry name" value="SCP2_sterol-bd_dom_sf"/>
</dbReference>
<accession>A0ABT6ZVE7</accession>
<comment type="caution">
    <text evidence="3">The sequence shown here is derived from an EMBL/GenBank/DDBJ whole genome shotgun (WGS) entry which is preliminary data.</text>
</comment>
<dbReference type="NCBIfam" id="TIGR03083">
    <property type="entry name" value="maleylpyruvate isomerase family mycothiol-dependent enzyme"/>
    <property type="match status" value="1"/>
</dbReference>
<dbReference type="SUPFAM" id="SSF109854">
    <property type="entry name" value="DinB/YfiT-like putative metalloenzymes"/>
    <property type="match status" value="1"/>
</dbReference>
<dbReference type="RefSeq" id="WP_274041227.1">
    <property type="nucleotide sequence ID" value="NZ_JANCPR020000011.1"/>
</dbReference>
<dbReference type="PANTHER" id="PTHR40758:SF1">
    <property type="entry name" value="CONSERVED PROTEIN"/>
    <property type="match status" value="1"/>
</dbReference>
<proteinExistence type="predicted"/>
<evidence type="ECO:0000313" key="4">
    <source>
        <dbReference type="Proteomes" id="UP001214441"/>
    </source>
</evidence>
<dbReference type="InterPro" id="IPR024344">
    <property type="entry name" value="MDMPI_metal-binding"/>
</dbReference>
<sequence>MDYLPHFEREATAFADAVRRTVGEQEAPPVPSCPGWRAGDLAVHLGGVHRFVRRILDRGLLEQPDLSDLSLYELPDDLTAWPHPDNAPNRTPVLPVLVDWFERGAAGLAERFRDTDPAQRVWSWSDDWTAGFWLRIQTVEVAVHRWDAEGIMGQASPFDTELAVEGVTQNLDTMVPARRARNEAPPGKGESYGFRQTDGPGAWTVRFDGDTVTHVRRAAPSDVRLSGTASDLMLFLWGRLPADRLEIDGERSLIDRYAALVPPV</sequence>
<dbReference type="Pfam" id="PF11716">
    <property type="entry name" value="MDMPI_N"/>
    <property type="match status" value="1"/>
</dbReference>
<dbReference type="InterPro" id="IPR010872">
    <property type="entry name" value="MDMPI_C-term_domain"/>
</dbReference>
<reference evidence="3 4" key="1">
    <citation type="submission" date="2023-05" db="EMBL/GenBank/DDBJ databases">
        <title>Streptantibioticus silvisoli sp. nov., acidotolerant actinomycetes 1 from pine litter.</title>
        <authorList>
            <person name="Swiecimska M."/>
            <person name="Golinska P."/>
            <person name="Sangal V."/>
            <person name="Wachnowicz B."/>
            <person name="Goodfellow M."/>
        </authorList>
    </citation>
    <scope>NUCLEOTIDE SEQUENCE [LARGE SCALE GENOMIC DNA]</scope>
    <source>
        <strain evidence="3 4">DSM 42109</strain>
    </source>
</reference>
<feature type="domain" description="MDMPI C-terminal" evidence="1">
    <location>
        <begin position="161"/>
        <end position="256"/>
    </location>
</feature>
<dbReference type="InterPro" id="IPR017517">
    <property type="entry name" value="Maleyloyr_isom"/>
</dbReference>
<dbReference type="InterPro" id="IPR034660">
    <property type="entry name" value="DinB/YfiT-like"/>
</dbReference>
<organism evidence="3 4">
    <name type="scientific">Streptomyces iconiensis</name>
    <dbReference type="NCBI Taxonomy" id="1384038"/>
    <lineage>
        <taxon>Bacteria</taxon>
        <taxon>Bacillati</taxon>
        <taxon>Actinomycetota</taxon>
        <taxon>Actinomycetes</taxon>
        <taxon>Kitasatosporales</taxon>
        <taxon>Streptomycetaceae</taxon>
        <taxon>Streptomyces</taxon>
    </lineage>
</organism>